<feature type="active site" description="Proton donor/acceptor" evidence="1">
    <location>
        <position position="140"/>
    </location>
</feature>
<dbReference type="AlphaFoldDB" id="A0A815LTU8"/>
<dbReference type="PROSITE" id="PS00175">
    <property type="entry name" value="PG_MUTASE"/>
    <property type="match status" value="1"/>
</dbReference>
<evidence type="ECO:0000313" key="5">
    <source>
        <dbReference type="EMBL" id="CAF1618195.1"/>
    </source>
</evidence>
<evidence type="ECO:0000256" key="1">
    <source>
        <dbReference type="PIRSR" id="PIRSR613078-1"/>
    </source>
</evidence>
<reference evidence="4" key="1">
    <citation type="submission" date="2021-02" db="EMBL/GenBank/DDBJ databases">
        <authorList>
            <person name="Nowell W R."/>
        </authorList>
    </citation>
    <scope>NUCLEOTIDE SEQUENCE</scope>
</reference>
<evidence type="ECO:0000256" key="3">
    <source>
        <dbReference type="SAM" id="Phobius"/>
    </source>
</evidence>
<evidence type="ECO:0000256" key="2">
    <source>
        <dbReference type="PIRSR" id="PIRSR613078-2"/>
    </source>
</evidence>
<keyword evidence="3" id="KW-0812">Transmembrane</keyword>
<dbReference type="SUPFAM" id="SSF53254">
    <property type="entry name" value="Phosphoglycerate mutase-like"/>
    <property type="match status" value="1"/>
</dbReference>
<dbReference type="OrthoDB" id="10261749at2759"/>
<dbReference type="SMART" id="SM00855">
    <property type="entry name" value="PGAM"/>
    <property type="match status" value="1"/>
</dbReference>
<dbReference type="PANTHER" id="PTHR46192">
    <property type="entry name" value="BROAD-RANGE ACID PHOSPHATASE DET1"/>
    <property type="match status" value="1"/>
</dbReference>
<keyword evidence="3" id="KW-0472">Membrane</keyword>
<feature type="active site" description="Tele-phosphohistidine intermediate" evidence="1">
    <location>
        <position position="56"/>
    </location>
</feature>
<dbReference type="Gene3D" id="3.40.50.1240">
    <property type="entry name" value="Phosphoglycerate mutase-like"/>
    <property type="match status" value="1"/>
</dbReference>
<accession>A0A815LTU8</accession>
<keyword evidence="6" id="KW-1185">Reference proteome</keyword>
<feature type="binding site" evidence="2">
    <location>
        <position position="112"/>
    </location>
    <ligand>
        <name>substrate</name>
    </ligand>
</feature>
<proteinExistence type="predicted"/>
<dbReference type="Pfam" id="PF00300">
    <property type="entry name" value="His_Phos_1"/>
    <property type="match status" value="1"/>
</dbReference>
<feature type="binding site" evidence="2">
    <location>
        <position position="151"/>
    </location>
    <ligand>
        <name>substrate</name>
    </ligand>
</feature>
<feature type="binding site" evidence="2">
    <location>
        <begin position="55"/>
        <end position="62"/>
    </location>
    <ligand>
        <name>substrate</name>
    </ligand>
</feature>
<feature type="transmembrane region" description="Helical" evidence="3">
    <location>
        <begin position="6"/>
        <end position="31"/>
    </location>
</feature>
<evidence type="ECO:0008006" key="8">
    <source>
        <dbReference type="Google" id="ProtNLM"/>
    </source>
</evidence>
<comment type="caution">
    <text evidence="4">The sequence shown here is derived from an EMBL/GenBank/DDBJ whole genome shotgun (WGS) entry which is preliminary data.</text>
</comment>
<dbReference type="InterPro" id="IPR001345">
    <property type="entry name" value="PG/BPGM_mutase_AS"/>
</dbReference>
<dbReference type="EMBL" id="CAJNOM010001757">
    <property type="protein sequence ID" value="CAF1618195.1"/>
    <property type="molecule type" value="Genomic_DNA"/>
</dbReference>
<dbReference type="EMBL" id="CAJNOI010001432">
    <property type="protein sequence ID" value="CAF1413131.1"/>
    <property type="molecule type" value="Genomic_DNA"/>
</dbReference>
<protein>
    <recommendedName>
        <fullName evidence="8">Phosphoglycerate mutase-like protein</fullName>
    </recommendedName>
</protein>
<dbReference type="Proteomes" id="UP000663832">
    <property type="component" value="Unassembled WGS sequence"/>
</dbReference>
<dbReference type="InterPro" id="IPR013078">
    <property type="entry name" value="His_Pase_superF_clade-1"/>
</dbReference>
<evidence type="ECO:0000313" key="7">
    <source>
        <dbReference type="Proteomes" id="UP000663877"/>
    </source>
</evidence>
<organism evidence="4 7">
    <name type="scientific">Adineta steineri</name>
    <dbReference type="NCBI Taxonomy" id="433720"/>
    <lineage>
        <taxon>Eukaryota</taxon>
        <taxon>Metazoa</taxon>
        <taxon>Spiralia</taxon>
        <taxon>Gnathifera</taxon>
        <taxon>Rotifera</taxon>
        <taxon>Eurotatoria</taxon>
        <taxon>Bdelloidea</taxon>
        <taxon>Adinetida</taxon>
        <taxon>Adinetidae</taxon>
        <taxon>Adineta</taxon>
    </lineage>
</organism>
<dbReference type="GO" id="GO:0003824">
    <property type="term" value="F:catalytic activity"/>
    <property type="evidence" value="ECO:0007669"/>
    <property type="project" value="InterPro"/>
</dbReference>
<evidence type="ECO:0000313" key="4">
    <source>
        <dbReference type="EMBL" id="CAF1413131.1"/>
    </source>
</evidence>
<keyword evidence="3" id="KW-1133">Transmembrane helix</keyword>
<dbReference type="InterPro" id="IPR052765">
    <property type="entry name" value="PGM-Related"/>
</dbReference>
<dbReference type="InterPro" id="IPR029033">
    <property type="entry name" value="His_PPase_superfam"/>
</dbReference>
<dbReference type="CDD" id="cd07067">
    <property type="entry name" value="HP_PGM_like"/>
    <property type="match status" value="1"/>
</dbReference>
<dbReference type="Proteomes" id="UP000663877">
    <property type="component" value="Unassembled WGS sequence"/>
</dbReference>
<evidence type="ECO:0000313" key="6">
    <source>
        <dbReference type="Proteomes" id="UP000663832"/>
    </source>
</evidence>
<gene>
    <name evidence="4" type="ORF">BJG266_LOCUS38325</name>
    <name evidence="5" type="ORF">QVE165_LOCUS55196</name>
</gene>
<name>A0A815LTU8_9BILA</name>
<sequence length="262" mass="30598">MCTLVISLIILGLTSLILFFTGYMGTGIRYLMRLAHQQHKQVRMSQRPKRIFLIRHGESQANVDTTLSARMADSRIELTERGQQQALEAGEKLRSIIGKEESMYVYMSPYRRSKQTWANIKKAFSPSQILTEREDPRIREQEFGNITDLQKRPHELEDQDRLGHFFYRFSCGESGADVYDRASLFLDTLFREMDNGHHDPTQNIVIVSHGLFMRLFLMRYYRWNVEDFDGIKQFGNCEICQLTKVDGVYKLDEHTKPPTQSS</sequence>